<feature type="region of interest" description="Disordered" evidence="1">
    <location>
        <begin position="426"/>
        <end position="447"/>
    </location>
</feature>
<organism evidence="2 3">
    <name type="scientific">Podospora australis</name>
    <dbReference type="NCBI Taxonomy" id="1536484"/>
    <lineage>
        <taxon>Eukaryota</taxon>
        <taxon>Fungi</taxon>
        <taxon>Dikarya</taxon>
        <taxon>Ascomycota</taxon>
        <taxon>Pezizomycotina</taxon>
        <taxon>Sordariomycetes</taxon>
        <taxon>Sordariomycetidae</taxon>
        <taxon>Sordariales</taxon>
        <taxon>Podosporaceae</taxon>
        <taxon>Podospora</taxon>
    </lineage>
</organism>
<keyword evidence="3" id="KW-1185">Reference proteome</keyword>
<feature type="compositionally biased region" description="Polar residues" evidence="1">
    <location>
        <begin position="124"/>
        <end position="141"/>
    </location>
</feature>
<comment type="caution">
    <text evidence="2">The sequence shown here is derived from an EMBL/GenBank/DDBJ whole genome shotgun (WGS) entry which is preliminary data.</text>
</comment>
<feature type="compositionally biased region" description="Basic and acidic residues" evidence="1">
    <location>
        <begin position="164"/>
        <end position="173"/>
    </location>
</feature>
<dbReference type="EMBL" id="MU864452">
    <property type="protein sequence ID" value="KAK4185357.1"/>
    <property type="molecule type" value="Genomic_DNA"/>
</dbReference>
<proteinExistence type="predicted"/>
<evidence type="ECO:0008006" key="4">
    <source>
        <dbReference type="Google" id="ProtNLM"/>
    </source>
</evidence>
<reference evidence="2" key="1">
    <citation type="journal article" date="2023" name="Mol. Phylogenet. Evol.">
        <title>Genome-scale phylogeny and comparative genomics of the fungal order Sordariales.</title>
        <authorList>
            <person name="Hensen N."/>
            <person name="Bonometti L."/>
            <person name="Westerberg I."/>
            <person name="Brannstrom I.O."/>
            <person name="Guillou S."/>
            <person name="Cros-Aarteil S."/>
            <person name="Calhoun S."/>
            <person name="Haridas S."/>
            <person name="Kuo A."/>
            <person name="Mondo S."/>
            <person name="Pangilinan J."/>
            <person name="Riley R."/>
            <person name="LaButti K."/>
            <person name="Andreopoulos B."/>
            <person name="Lipzen A."/>
            <person name="Chen C."/>
            <person name="Yan M."/>
            <person name="Daum C."/>
            <person name="Ng V."/>
            <person name="Clum A."/>
            <person name="Steindorff A."/>
            <person name="Ohm R.A."/>
            <person name="Martin F."/>
            <person name="Silar P."/>
            <person name="Natvig D.O."/>
            <person name="Lalanne C."/>
            <person name="Gautier V."/>
            <person name="Ament-Velasquez S.L."/>
            <person name="Kruys A."/>
            <person name="Hutchinson M.I."/>
            <person name="Powell A.J."/>
            <person name="Barry K."/>
            <person name="Miller A.N."/>
            <person name="Grigoriev I.V."/>
            <person name="Debuchy R."/>
            <person name="Gladieux P."/>
            <person name="Hiltunen Thoren M."/>
            <person name="Johannesson H."/>
        </authorList>
    </citation>
    <scope>NUCLEOTIDE SEQUENCE</scope>
    <source>
        <strain evidence="2">PSN309</strain>
    </source>
</reference>
<feature type="region of interest" description="Disordered" evidence="1">
    <location>
        <begin position="1"/>
        <end position="24"/>
    </location>
</feature>
<feature type="compositionally biased region" description="Low complexity" evidence="1">
    <location>
        <begin position="198"/>
        <end position="207"/>
    </location>
</feature>
<feature type="region of interest" description="Disordered" evidence="1">
    <location>
        <begin position="113"/>
        <end position="213"/>
    </location>
</feature>
<sequence>MDCLEDSPHKPRLTGSRHVPSAGRAATPAWTGFVTLFLQIKEDDPRTLYYALVTPDEEADSEDGAVRELETAVAQVASFCLLAFRSMKRTKTWITEAQNSLCQWPIPHPEMEYQTTDEEGEESAQPTQSSDQSFDAPSTISVPLPRLKRPSRSTCNPGVGYDGGRYDSDDDNGHMPQDPARSAPEGSGTRSKRKEAPSSGGSRSSSGTFSEKGGQTRQYCTQACLLGLKRGGKLDEACPNVSSHRATTGDGQHPIQAGELGGVWQTRSEGTLFKLTLARYGYTFVGKGTVSENVPYLLHEGKVYELLERLQGELVPVFLGNMNLVEPYHLIAMNSYYFTGARIVHMLLMSWVGEEAARMSVPGLAAEVARLSRAVLDEGVAHGDEREANILWSEERSRVMLVDFDRAVFLLSVKHKRVRSLLGKKRKREDVTQAKGPRPKGPRTIVC</sequence>
<dbReference type="AlphaFoldDB" id="A0AAN6WS14"/>
<reference evidence="2" key="2">
    <citation type="submission" date="2023-05" db="EMBL/GenBank/DDBJ databases">
        <authorList>
            <consortium name="Lawrence Berkeley National Laboratory"/>
            <person name="Steindorff A."/>
            <person name="Hensen N."/>
            <person name="Bonometti L."/>
            <person name="Westerberg I."/>
            <person name="Brannstrom I.O."/>
            <person name="Guillou S."/>
            <person name="Cros-Aarteil S."/>
            <person name="Calhoun S."/>
            <person name="Haridas S."/>
            <person name="Kuo A."/>
            <person name="Mondo S."/>
            <person name="Pangilinan J."/>
            <person name="Riley R."/>
            <person name="Labutti K."/>
            <person name="Andreopoulos B."/>
            <person name="Lipzen A."/>
            <person name="Chen C."/>
            <person name="Yanf M."/>
            <person name="Daum C."/>
            <person name="Ng V."/>
            <person name="Clum A."/>
            <person name="Ohm R."/>
            <person name="Martin F."/>
            <person name="Silar P."/>
            <person name="Natvig D."/>
            <person name="Lalanne C."/>
            <person name="Gautier V."/>
            <person name="Ament-Velasquez S.L."/>
            <person name="Kruys A."/>
            <person name="Hutchinson M.I."/>
            <person name="Powell A.J."/>
            <person name="Barry K."/>
            <person name="Miller A.N."/>
            <person name="Grigoriev I.V."/>
            <person name="Debuchy R."/>
            <person name="Gladieux P."/>
            <person name="Thoren M.H."/>
            <person name="Johannesson H."/>
        </authorList>
    </citation>
    <scope>NUCLEOTIDE SEQUENCE</scope>
    <source>
        <strain evidence="2">PSN309</strain>
    </source>
</reference>
<name>A0AAN6WS14_9PEZI</name>
<evidence type="ECO:0000256" key="1">
    <source>
        <dbReference type="SAM" id="MobiDB-lite"/>
    </source>
</evidence>
<evidence type="ECO:0000313" key="3">
    <source>
        <dbReference type="Proteomes" id="UP001302126"/>
    </source>
</evidence>
<dbReference type="InterPro" id="IPR011009">
    <property type="entry name" value="Kinase-like_dom_sf"/>
</dbReference>
<dbReference type="SUPFAM" id="SSF56112">
    <property type="entry name" value="Protein kinase-like (PK-like)"/>
    <property type="match status" value="1"/>
</dbReference>
<accession>A0AAN6WS14</accession>
<dbReference type="Proteomes" id="UP001302126">
    <property type="component" value="Unassembled WGS sequence"/>
</dbReference>
<evidence type="ECO:0000313" key="2">
    <source>
        <dbReference type="EMBL" id="KAK4185357.1"/>
    </source>
</evidence>
<protein>
    <recommendedName>
        <fullName evidence="4">Protein kinase domain-containing protein</fullName>
    </recommendedName>
</protein>
<gene>
    <name evidence="2" type="ORF">QBC35DRAFT_476408</name>
</gene>